<feature type="transmembrane region" description="Helical" evidence="1">
    <location>
        <begin position="30"/>
        <end position="50"/>
    </location>
</feature>
<dbReference type="Proteomes" id="UP000178490">
    <property type="component" value="Unassembled WGS sequence"/>
</dbReference>
<keyword evidence="1" id="KW-1133">Transmembrane helix</keyword>
<keyword evidence="1" id="KW-0472">Membrane</keyword>
<comment type="caution">
    <text evidence="2">The sequence shown here is derived from an EMBL/GenBank/DDBJ whole genome shotgun (WGS) entry which is preliminary data.</text>
</comment>
<keyword evidence="1" id="KW-0812">Transmembrane</keyword>
<evidence type="ECO:0000313" key="3">
    <source>
        <dbReference type="Proteomes" id="UP000178490"/>
    </source>
</evidence>
<proteinExistence type="predicted"/>
<evidence type="ECO:0008006" key="4">
    <source>
        <dbReference type="Google" id="ProtNLM"/>
    </source>
</evidence>
<dbReference type="AlphaFoldDB" id="A0A1F6NYH4"/>
<evidence type="ECO:0000313" key="2">
    <source>
        <dbReference type="EMBL" id="OGH88977.1"/>
    </source>
</evidence>
<name>A0A1F6NYH4_9BACT</name>
<reference evidence="2 3" key="1">
    <citation type="journal article" date="2016" name="Nat. Commun.">
        <title>Thousands of microbial genomes shed light on interconnected biogeochemical processes in an aquifer system.</title>
        <authorList>
            <person name="Anantharaman K."/>
            <person name="Brown C.T."/>
            <person name="Hug L.A."/>
            <person name="Sharon I."/>
            <person name="Castelle C.J."/>
            <person name="Probst A.J."/>
            <person name="Thomas B.C."/>
            <person name="Singh A."/>
            <person name="Wilkins M.J."/>
            <person name="Karaoz U."/>
            <person name="Brodie E.L."/>
            <person name="Williams K.H."/>
            <person name="Hubbard S.S."/>
            <person name="Banfield J.F."/>
        </authorList>
    </citation>
    <scope>NUCLEOTIDE SEQUENCE [LARGE SCALE GENOMIC DNA]</scope>
</reference>
<dbReference type="PANTHER" id="PTHR37309:SF1">
    <property type="entry name" value="SLR0284 PROTEIN"/>
    <property type="match status" value="1"/>
</dbReference>
<organism evidence="2 3">
    <name type="scientific">Candidatus Magasanikbacteria bacterium RIFOXYD2_FULL_36_9</name>
    <dbReference type="NCBI Taxonomy" id="1798707"/>
    <lineage>
        <taxon>Bacteria</taxon>
        <taxon>Candidatus Magasanikiibacteriota</taxon>
    </lineage>
</organism>
<feature type="transmembrane region" description="Helical" evidence="1">
    <location>
        <begin position="57"/>
        <end position="77"/>
    </location>
</feature>
<dbReference type="Pfam" id="PF04020">
    <property type="entry name" value="Phage_holin_4_2"/>
    <property type="match status" value="1"/>
</dbReference>
<sequence>MSLLLRWLISALSLILVTYVVPGIKVQSFYTALIAALVLGLVNSLIRPVLIILTLPVNVLTLGLFTLVINALLFWLAATIVKGFGVDGFWPAFWGAIVMSIVSWVLNGIFNE</sequence>
<protein>
    <recommendedName>
        <fullName evidence="4">Phage holin family protein</fullName>
    </recommendedName>
</protein>
<accession>A0A1F6NYH4</accession>
<evidence type="ECO:0000256" key="1">
    <source>
        <dbReference type="SAM" id="Phobius"/>
    </source>
</evidence>
<dbReference type="EMBL" id="MFRC01000053">
    <property type="protein sequence ID" value="OGH88977.1"/>
    <property type="molecule type" value="Genomic_DNA"/>
</dbReference>
<feature type="transmembrane region" description="Helical" evidence="1">
    <location>
        <begin position="7"/>
        <end position="24"/>
    </location>
</feature>
<dbReference type="PANTHER" id="PTHR37309">
    <property type="entry name" value="SLR0284 PROTEIN"/>
    <property type="match status" value="1"/>
</dbReference>
<dbReference type="InterPro" id="IPR007165">
    <property type="entry name" value="Phage_holin_4_2"/>
</dbReference>
<feature type="transmembrane region" description="Helical" evidence="1">
    <location>
        <begin position="89"/>
        <end position="110"/>
    </location>
</feature>
<gene>
    <name evidence="2" type="ORF">A2537_01480</name>
</gene>